<dbReference type="PANTHER" id="PTHR11254">
    <property type="entry name" value="HECT DOMAIN UBIQUITIN-PROTEIN LIGASE"/>
    <property type="match status" value="1"/>
</dbReference>
<comment type="caution">
    <text evidence="6">Lacks conserved residue(s) required for the propagation of feature annotation.</text>
</comment>
<feature type="compositionally biased region" description="Low complexity" evidence="7">
    <location>
        <begin position="1"/>
        <end position="27"/>
    </location>
</feature>
<keyword evidence="5 6" id="KW-0833">Ubl conjugation pathway</keyword>
<dbReference type="STRING" id="2018661.A0A2A2J8X7"/>
<dbReference type="EC" id="2.3.2.26" evidence="3"/>
<keyword evidence="4" id="KW-0808">Transferase</keyword>
<dbReference type="Gene3D" id="3.90.1750.10">
    <property type="entry name" value="Hect, E3 ligase catalytic domains"/>
    <property type="match status" value="1"/>
</dbReference>
<organism evidence="9 10">
    <name type="scientific">Diploscapter pachys</name>
    <dbReference type="NCBI Taxonomy" id="2018661"/>
    <lineage>
        <taxon>Eukaryota</taxon>
        <taxon>Metazoa</taxon>
        <taxon>Ecdysozoa</taxon>
        <taxon>Nematoda</taxon>
        <taxon>Chromadorea</taxon>
        <taxon>Rhabditida</taxon>
        <taxon>Rhabditina</taxon>
        <taxon>Rhabditomorpha</taxon>
        <taxon>Rhabditoidea</taxon>
        <taxon>Rhabditidae</taxon>
        <taxon>Diploscapter</taxon>
    </lineage>
</organism>
<feature type="region of interest" description="Disordered" evidence="7">
    <location>
        <begin position="1"/>
        <end position="86"/>
    </location>
</feature>
<dbReference type="Proteomes" id="UP000218231">
    <property type="component" value="Unassembled WGS sequence"/>
</dbReference>
<reference evidence="9 10" key="1">
    <citation type="journal article" date="2017" name="Curr. Biol.">
        <title>Genome architecture and evolution of a unichromosomal asexual nematode.</title>
        <authorList>
            <person name="Fradin H."/>
            <person name="Zegar C."/>
            <person name="Gutwein M."/>
            <person name="Lucas J."/>
            <person name="Kovtun M."/>
            <person name="Corcoran D."/>
            <person name="Baugh L.R."/>
            <person name="Kiontke K."/>
            <person name="Gunsalus K."/>
            <person name="Fitch D.H."/>
            <person name="Piano F."/>
        </authorList>
    </citation>
    <scope>NUCLEOTIDE SEQUENCE [LARGE SCALE GENOMIC DNA]</scope>
    <source>
        <strain evidence="9">PF1309</strain>
    </source>
</reference>
<comment type="catalytic activity">
    <reaction evidence="1">
        <text>S-ubiquitinyl-[E2 ubiquitin-conjugating enzyme]-L-cysteine + [acceptor protein]-L-lysine = [E2 ubiquitin-conjugating enzyme]-L-cysteine + N(6)-ubiquitinyl-[acceptor protein]-L-lysine.</text>
        <dbReference type="EC" id="2.3.2.26"/>
    </reaction>
</comment>
<evidence type="ECO:0000256" key="7">
    <source>
        <dbReference type="SAM" id="MobiDB-lite"/>
    </source>
</evidence>
<dbReference type="GO" id="GO:0043161">
    <property type="term" value="P:proteasome-mediated ubiquitin-dependent protein catabolic process"/>
    <property type="evidence" value="ECO:0007669"/>
    <property type="project" value="TreeGrafter"/>
</dbReference>
<feature type="domain" description="HECT" evidence="8">
    <location>
        <begin position="104"/>
        <end position="176"/>
    </location>
</feature>
<proteinExistence type="predicted"/>
<dbReference type="OrthoDB" id="423283at2759"/>
<feature type="compositionally biased region" description="Low complexity" evidence="7">
    <location>
        <begin position="35"/>
        <end position="44"/>
    </location>
</feature>
<protein>
    <recommendedName>
        <fullName evidence="3">HECT-type E3 ubiquitin transferase</fullName>
        <ecNumber evidence="3">2.3.2.26</ecNumber>
    </recommendedName>
</protein>
<comment type="pathway">
    <text evidence="2">Protein modification; protein ubiquitination.</text>
</comment>
<sequence length="184" mass="19615">MSSLFGSSAASNSSDPNMTSTNQLNGLNGLGFGSGSQSSSGTSSAPNLFPGSSSSAATNPAAVSRTSSAGINGNRSRDAVTTGAVSTGQVKIEIQERGKNCHLRELTFEFGTDFREDHGVPNEEWFSLLSREVLSPMHGLFMYADNKKCSLQINPASSVNPDHLEHFNFIGRFIAMVQLLFFNI</sequence>
<feature type="compositionally biased region" description="Polar residues" evidence="7">
    <location>
        <begin position="64"/>
        <end position="74"/>
    </location>
</feature>
<dbReference type="EMBL" id="LIAE01010595">
    <property type="protein sequence ID" value="PAV58206.1"/>
    <property type="molecule type" value="Genomic_DNA"/>
</dbReference>
<dbReference type="AlphaFoldDB" id="A0A2A2J8X7"/>
<dbReference type="SUPFAM" id="SSF56204">
    <property type="entry name" value="Hect, E3 ligase catalytic domain"/>
    <property type="match status" value="1"/>
</dbReference>
<dbReference type="GO" id="GO:0005737">
    <property type="term" value="C:cytoplasm"/>
    <property type="evidence" value="ECO:0007669"/>
    <property type="project" value="TreeGrafter"/>
</dbReference>
<evidence type="ECO:0000256" key="3">
    <source>
        <dbReference type="ARBA" id="ARBA00012485"/>
    </source>
</evidence>
<dbReference type="PANTHER" id="PTHR11254:SF429">
    <property type="entry name" value="E3 UBIQUITIN-PROTEIN LIGASE SU(DX)"/>
    <property type="match status" value="1"/>
</dbReference>
<evidence type="ECO:0000256" key="4">
    <source>
        <dbReference type="ARBA" id="ARBA00022679"/>
    </source>
</evidence>
<evidence type="ECO:0000259" key="8">
    <source>
        <dbReference type="PROSITE" id="PS50237"/>
    </source>
</evidence>
<dbReference type="GO" id="GO:0016567">
    <property type="term" value="P:protein ubiquitination"/>
    <property type="evidence" value="ECO:0007669"/>
    <property type="project" value="TreeGrafter"/>
</dbReference>
<evidence type="ECO:0000313" key="9">
    <source>
        <dbReference type="EMBL" id="PAV58206.1"/>
    </source>
</evidence>
<comment type="caution">
    <text evidence="9">The sequence shown here is derived from an EMBL/GenBank/DDBJ whole genome shotgun (WGS) entry which is preliminary data.</text>
</comment>
<name>A0A2A2J8X7_9BILA</name>
<dbReference type="InterPro" id="IPR050409">
    <property type="entry name" value="E3_ubiq-protein_ligase"/>
</dbReference>
<evidence type="ECO:0000256" key="6">
    <source>
        <dbReference type="PROSITE-ProRule" id="PRU00104"/>
    </source>
</evidence>
<dbReference type="PROSITE" id="PS50237">
    <property type="entry name" value="HECT"/>
    <property type="match status" value="1"/>
</dbReference>
<dbReference type="InterPro" id="IPR000569">
    <property type="entry name" value="HECT_dom"/>
</dbReference>
<dbReference type="GO" id="GO:0061630">
    <property type="term" value="F:ubiquitin protein ligase activity"/>
    <property type="evidence" value="ECO:0007669"/>
    <property type="project" value="UniProtKB-EC"/>
</dbReference>
<evidence type="ECO:0000256" key="1">
    <source>
        <dbReference type="ARBA" id="ARBA00000885"/>
    </source>
</evidence>
<evidence type="ECO:0000313" key="10">
    <source>
        <dbReference type="Proteomes" id="UP000218231"/>
    </source>
</evidence>
<keyword evidence="10" id="KW-1185">Reference proteome</keyword>
<dbReference type="InterPro" id="IPR035983">
    <property type="entry name" value="Hect_E3_ubiquitin_ligase"/>
</dbReference>
<evidence type="ECO:0000256" key="2">
    <source>
        <dbReference type="ARBA" id="ARBA00004906"/>
    </source>
</evidence>
<accession>A0A2A2J8X7</accession>
<gene>
    <name evidence="9" type="ORF">WR25_21937</name>
</gene>
<evidence type="ECO:0000256" key="5">
    <source>
        <dbReference type="ARBA" id="ARBA00022786"/>
    </source>
</evidence>